<name>A0A1B2EVU5_9HYPH</name>
<keyword evidence="1" id="KW-0614">Plasmid</keyword>
<dbReference type="AlphaFoldDB" id="A0A1B2EVU5"/>
<dbReference type="KEGG" id="moc:BB934_38125"/>
<geneLocation type="plasmid" evidence="1">
    <name>unnamed2</name>
</geneLocation>
<dbReference type="EMBL" id="CP016619">
    <property type="protein sequence ID" value="ANY84079.1"/>
    <property type="molecule type" value="Genomic_DNA"/>
</dbReference>
<reference evidence="1" key="1">
    <citation type="submission" date="2016-07" db="EMBL/GenBank/DDBJ databases">
        <title>Microvirga ossetica sp. nov. a new species of rhizobia isolated from root nodules of the legume species Vicia alpestris Steven originated from North Ossetia region in the Caucasus.</title>
        <authorList>
            <person name="Safronova V.I."/>
            <person name="Kuznetsova I.G."/>
            <person name="Sazanova A.L."/>
            <person name="Belimov A."/>
            <person name="Andronov E."/>
            <person name="Osledkin Y.S."/>
            <person name="Onishchuk O.P."/>
            <person name="Kurchak O.N."/>
            <person name="Shaposhnikov A.I."/>
            <person name="Willems A."/>
            <person name="Tikhonovich I.A."/>
        </authorList>
    </citation>
    <scope>NUCLEOTIDE SEQUENCE [LARGE SCALE GENOMIC DNA]</scope>
    <source>
        <strain evidence="1">V5/3M</strain>
        <plasmid evidence="1">unnamed2</plasmid>
    </source>
</reference>
<protein>
    <submittedName>
        <fullName evidence="1">Uncharacterized protein</fullName>
    </submittedName>
</protein>
<sequence length="111" mass="12001">MIQAATARSTQGHTNLVAPPATRGAVLFGCRYPDAFLRGQGALNFDAPLRNERGEGVVGMPAYRALEIADKTVEHTADQGRVREEVRDASSRFGLYSIVQQAVTDRLTGRG</sequence>
<proteinExistence type="predicted"/>
<evidence type="ECO:0000313" key="1">
    <source>
        <dbReference type="EMBL" id="ANY84079.1"/>
    </source>
</evidence>
<accession>A0A1B2EVU5</accession>
<gene>
    <name evidence="1" type="ORF">BB934_38125</name>
</gene>
<organism evidence="1">
    <name type="scientific">Microvirga ossetica</name>
    <dbReference type="NCBI Taxonomy" id="1882682"/>
    <lineage>
        <taxon>Bacteria</taxon>
        <taxon>Pseudomonadati</taxon>
        <taxon>Pseudomonadota</taxon>
        <taxon>Alphaproteobacteria</taxon>
        <taxon>Hyphomicrobiales</taxon>
        <taxon>Methylobacteriaceae</taxon>
        <taxon>Microvirga</taxon>
    </lineage>
</organism>